<dbReference type="OrthoDB" id="3016366at2759"/>
<protein>
    <submittedName>
        <fullName evidence="1">Uncharacterized protein</fullName>
    </submittedName>
</protein>
<evidence type="ECO:0000313" key="2">
    <source>
        <dbReference type="Proteomes" id="UP000242791"/>
    </source>
</evidence>
<dbReference type="InterPro" id="IPR046670">
    <property type="entry name" value="DUF6540"/>
</dbReference>
<comment type="caution">
    <text evidence="1">The sequence shown here is derived from an EMBL/GenBank/DDBJ whole genome shotgun (WGS) entry which is preliminary data.</text>
</comment>
<name>A0A1J9QCP9_9EURO</name>
<dbReference type="AlphaFoldDB" id="A0A1J9QCP9"/>
<gene>
    <name evidence="1" type="ORF">ACJ73_09272</name>
</gene>
<keyword evidence="2" id="KW-1185">Reference proteome</keyword>
<proteinExistence type="predicted"/>
<reference evidence="1 2" key="1">
    <citation type="submission" date="2015-08" db="EMBL/GenBank/DDBJ databases">
        <title>Emmonsia species relationships and genome sequence.</title>
        <authorList>
            <person name="Cuomo C.A."/>
            <person name="Schwartz I.S."/>
            <person name="Kenyon C."/>
            <person name="De Hoog G.S."/>
            <person name="Govender N.P."/>
            <person name="Botha A."/>
            <person name="Moreno L."/>
            <person name="De Vries M."/>
            <person name="Munoz J.F."/>
            <person name="Stielow J.B."/>
        </authorList>
    </citation>
    <scope>NUCLEOTIDE SEQUENCE [LARGE SCALE GENOMIC DNA]</scope>
    <source>
        <strain evidence="1 2">EI222</strain>
    </source>
</reference>
<dbReference type="Pfam" id="PF20174">
    <property type="entry name" value="DUF6540"/>
    <property type="match status" value="1"/>
</dbReference>
<dbReference type="Proteomes" id="UP000242791">
    <property type="component" value="Unassembled WGS sequence"/>
</dbReference>
<organism evidence="1 2">
    <name type="scientific">Blastomyces percursus</name>
    <dbReference type="NCBI Taxonomy" id="1658174"/>
    <lineage>
        <taxon>Eukaryota</taxon>
        <taxon>Fungi</taxon>
        <taxon>Dikarya</taxon>
        <taxon>Ascomycota</taxon>
        <taxon>Pezizomycotina</taxon>
        <taxon>Eurotiomycetes</taxon>
        <taxon>Eurotiomycetidae</taxon>
        <taxon>Onygenales</taxon>
        <taxon>Ajellomycetaceae</taxon>
        <taxon>Blastomyces</taxon>
    </lineage>
</organism>
<accession>A0A1J9QCP9</accession>
<dbReference type="EMBL" id="LGTZ01002532">
    <property type="protein sequence ID" value="OJD12941.1"/>
    <property type="molecule type" value="Genomic_DNA"/>
</dbReference>
<evidence type="ECO:0000313" key="1">
    <source>
        <dbReference type="EMBL" id="OJD12941.1"/>
    </source>
</evidence>
<dbReference type="VEuPathDB" id="FungiDB:ACJ73_09272"/>
<sequence>MAASKEAIAAQYENYSIYVMLSNRGAAHGFHLGIFIPTASPYGHVWHATNREGGWKLEHKQSDTVPFSMSLILSRKIGSINASTWQACCDTLSGVSASGSPSPNTGEEFNCVTWVKDAIYALQNNGIIVLKETVAAMESQLVARANGHKGKVEQGTSIAKVENTDC</sequence>